<dbReference type="PANTHER" id="PTHR43124">
    <property type="entry name" value="PURINE EFFLUX PUMP PBUE"/>
    <property type="match status" value="1"/>
</dbReference>
<evidence type="ECO:0000256" key="2">
    <source>
        <dbReference type="ARBA" id="ARBA00022475"/>
    </source>
</evidence>
<feature type="transmembrane region" description="Helical" evidence="6">
    <location>
        <begin position="102"/>
        <end position="127"/>
    </location>
</feature>
<protein>
    <submittedName>
        <fullName evidence="8">Predicted arabinose efflux permease, MFS family</fullName>
    </submittedName>
</protein>
<dbReference type="InterPro" id="IPR050189">
    <property type="entry name" value="MFS_Efflux_Transporters"/>
</dbReference>
<keyword evidence="9" id="KW-1185">Reference proteome</keyword>
<feature type="transmembrane region" description="Helical" evidence="6">
    <location>
        <begin position="204"/>
        <end position="221"/>
    </location>
</feature>
<dbReference type="InterPro" id="IPR036259">
    <property type="entry name" value="MFS_trans_sf"/>
</dbReference>
<evidence type="ECO:0000259" key="7">
    <source>
        <dbReference type="PROSITE" id="PS50850"/>
    </source>
</evidence>
<dbReference type="OrthoDB" id="6813348at2"/>
<keyword evidence="3 6" id="KW-0812">Transmembrane</keyword>
<feature type="domain" description="Major facilitator superfamily (MFS) profile" evidence="7">
    <location>
        <begin position="10"/>
        <end position="384"/>
    </location>
</feature>
<dbReference type="STRING" id="198616.SAMN05216193_107163"/>
<dbReference type="PANTHER" id="PTHR43124:SF10">
    <property type="entry name" value="PURINE EFFLUX PUMP PBUE"/>
    <property type="match status" value="1"/>
</dbReference>
<feature type="transmembrane region" description="Helical" evidence="6">
    <location>
        <begin position="244"/>
        <end position="266"/>
    </location>
</feature>
<evidence type="ECO:0000256" key="5">
    <source>
        <dbReference type="ARBA" id="ARBA00023136"/>
    </source>
</evidence>
<feature type="transmembrane region" description="Helical" evidence="6">
    <location>
        <begin position="139"/>
        <end position="160"/>
    </location>
</feature>
<feature type="transmembrane region" description="Helical" evidence="6">
    <location>
        <begin position="330"/>
        <end position="352"/>
    </location>
</feature>
<feature type="transmembrane region" description="Helical" evidence="6">
    <location>
        <begin position="273"/>
        <end position="292"/>
    </location>
</feature>
<dbReference type="InterPro" id="IPR011701">
    <property type="entry name" value="MFS"/>
</dbReference>
<dbReference type="GO" id="GO:0022857">
    <property type="term" value="F:transmembrane transporter activity"/>
    <property type="evidence" value="ECO:0007669"/>
    <property type="project" value="InterPro"/>
</dbReference>
<dbReference type="PROSITE" id="PS50850">
    <property type="entry name" value="MFS"/>
    <property type="match status" value="1"/>
</dbReference>
<evidence type="ECO:0000256" key="6">
    <source>
        <dbReference type="SAM" id="Phobius"/>
    </source>
</evidence>
<keyword evidence="4 6" id="KW-1133">Transmembrane helix</keyword>
<keyword evidence="5 6" id="KW-0472">Membrane</keyword>
<dbReference type="Gene3D" id="1.20.1250.20">
    <property type="entry name" value="MFS general substrate transporter like domains"/>
    <property type="match status" value="2"/>
</dbReference>
<sequence>MKHLRDFMPESWKLVFSAFAAAYGVGLLALLALPFLISAVINDLKLDEAQAGFLMSAEFVFTMLASLIIAPLMGRAPRRTIALCGAVLAICANLLSASVSDIYLLAVLRCAAGTGAGLALACGNACVSSAKHPDNVAGHMNILFVALMIVVMLVFAHTMASYGLSGLYYSIAITMCVMLLPILFMPQRPSLEAHHAQRMPDNKLLSGVAICMILATFLFSARDTMGWAFVEQVGVRVGYDGAELGMLFSLQAFVGLIGPLLAALIGRRFGMSMPVIVGILSCGAVSLGYVLGEMSKPMYTMAVMMIASTYFYALAYLTGLAASLDREGRIVAACGSFLTLGIAVGPATSGLLVSIGGYPLVASVIAGIVVLTLLMVLVPLARVRAHEQSVMLAASA</sequence>
<evidence type="ECO:0000313" key="9">
    <source>
        <dbReference type="Proteomes" id="UP000242957"/>
    </source>
</evidence>
<keyword evidence="2" id="KW-1003">Cell membrane</keyword>
<dbReference type="RefSeq" id="WP_084312480.1">
    <property type="nucleotide sequence ID" value="NZ_FNIJ01000007.1"/>
</dbReference>
<evidence type="ECO:0000256" key="3">
    <source>
        <dbReference type="ARBA" id="ARBA00022692"/>
    </source>
</evidence>
<evidence type="ECO:0000256" key="4">
    <source>
        <dbReference type="ARBA" id="ARBA00022989"/>
    </source>
</evidence>
<dbReference type="InterPro" id="IPR020846">
    <property type="entry name" value="MFS_dom"/>
</dbReference>
<feature type="transmembrane region" description="Helical" evidence="6">
    <location>
        <begin position="12"/>
        <end position="41"/>
    </location>
</feature>
<dbReference type="AlphaFoldDB" id="A0A1H0GES9"/>
<dbReference type="Proteomes" id="UP000242957">
    <property type="component" value="Unassembled WGS sequence"/>
</dbReference>
<organism evidence="8 9">
    <name type="scientific">Pseudomonas jinjuensis</name>
    <dbReference type="NCBI Taxonomy" id="198616"/>
    <lineage>
        <taxon>Bacteria</taxon>
        <taxon>Pseudomonadati</taxon>
        <taxon>Pseudomonadota</taxon>
        <taxon>Gammaproteobacteria</taxon>
        <taxon>Pseudomonadales</taxon>
        <taxon>Pseudomonadaceae</taxon>
        <taxon>Pseudomonas</taxon>
    </lineage>
</organism>
<gene>
    <name evidence="8" type="ORF">SAMN05216193_107163</name>
</gene>
<feature type="transmembrane region" description="Helical" evidence="6">
    <location>
        <begin position="80"/>
        <end position="96"/>
    </location>
</feature>
<feature type="transmembrane region" description="Helical" evidence="6">
    <location>
        <begin position="166"/>
        <end position="184"/>
    </location>
</feature>
<proteinExistence type="predicted"/>
<comment type="subcellular location">
    <subcellularLocation>
        <location evidence="1">Cell membrane</location>
        <topology evidence="1">Multi-pass membrane protein</topology>
    </subcellularLocation>
</comment>
<dbReference type="SUPFAM" id="SSF103473">
    <property type="entry name" value="MFS general substrate transporter"/>
    <property type="match status" value="1"/>
</dbReference>
<feature type="transmembrane region" description="Helical" evidence="6">
    <location>
        <begin position="53"/>
        <end position="73"/>
    </location>
</feature>
<feature type="transmembrane region" description="Helical" evidence="6">
    <location>
        <begin position="298"/>
        <end position="318"/>
    </location>
</feature>
<evidence type="ECO:0000313" key="8">
    <source>
        <dbReference type="EMBL" id="SDO05364.1"/>
    </source>
</evidence>
<dbReference type="Pfam" id="PF07690">
    <property type="entry name" value="MFS_1"/>
    <property type="match status" value="1"/>
</dbReference>
<name>A0A1H0GES9_9PSED</name>
<feature type="transmembrane region" description="Helical" evidence="6">
    <location>
        <begin position="358"/>
        <end position="381"/>
    </location>
</feature>
<dbReference type="EMBL" id="FNIJ01000007">
    <property type="protein sequence ID" value="SDO05364.1"/>
    <property type="molecule type" value="Genomic_DNA"/>
</dbReference>
<dbReference type="GO" id="GO:0005886">
    <property type="term" value="C:plasma membrane"/>
    <property type="evidence" value="ECO:0007669"/>
    <property type="project" value="UniProtKB-SubCell"/>
</dbReference>
<reference evidence="9" key="1">
    <citation type="submission" date="2016-10" db="EMBL/GenBank/DDBJ databases">
        <authorList>
            <person name="Varghese N."/>
            <person name="Submissions S."/>
        </authorList>
    </citation>
    <scope>NUCLEOTIDE SEQUENCE [LARGE SCALE GENOMIC DNA]</scope>
    <source>
        <strain evidence="9">JCM 21621</strain>
    </source>
</reference>
<accession>A0A1H0GES9</accession>
<evidence type="ECO:0000256" key="1">
    <source>
        <dbReference type="ARBA" id="ARBA00004651"/>
    </source>
</evidence>